<accession>A0A8S5TNT9</accession>
<sequence>MDIVELQFTPEFIHSVATHLITCVVMWALVVSAAFIDLWDRVYTQNKLKKPLTSHLMRKTLGKIGEYWRFLLIALIIDVVIFTSCSLIGVKTFPICTLLFSAALLIIETKSLIEHARERKSTAADMQRIIQSVVSAASDRDAKKVIQYVADYIGEEKNVNQKIEE</sequence>
<protein>
    <submittedName>
        <fullName evidence="2">Holin</fullName>
    </submittedName>
</protein>
<evidence type="ECO:0000256" key="1">
    <source>
        <dbReference type="SAM" id="Phobius"/>
    </source>
</evidence>
<name>A0A8S5TNT9_9CAUD</name>
<proteinExistence type="predicted"/>
<keyword evidence="1" id="KW-1133">Transmembrane helix</keyword>
<feature type="transmembrane region" description="Helical" evidence="1">
    <location>
        <begin position="12"/>
        <end position="39"/>
    </location>
</feature>
<keyword evidence="1" id="KW-0812">Transmembrane</keyword>
<keyword evidence="1" id="KW-0472">Membrane</keyword>
<evidence type="ECO:0000313" key="2">
    <source>
        <dbReference type="EMBL" id="DAF64798.1"/>
    </source>
</evidence>
<reference evidence="2" key="1">
    <citation type="journal article" date="2021" name="Proc. Natl. Acad. Sci. U.S.A.">
        <title>A Catalog of Tens of Thousands of Viruses from Human Metagenomes Reveals Hidden Associations with Chronic Diseases.</title>
        <authorList>
            <person name="Tisza M.J."/>
            <person name="Buck C.B."/>
        </authorList>
    </citation>
    <scope>NUCLEOTIDE SEQUENCE</scope>
    <source>
        <strain evidence="2">CtyU16</strain>
    </source>
</reference>
<dbReference type="EMBL" id="BK032868">
    <property type="protein sequence ID" value="DAF64798.1"/>
    <property type="molecule type" value="Genomic_DNA"/>
</dbReference>
<organism evidence="2">
    <name type="scientific">Siphoviridae sp. ctyU16</name>
    <dbReference type="NCBI Taxonomy" id="2827976"/>
    <lineage>
        <taxon>Viruses</taxon>
        <taxon>Duplodnaviria</taxon>
        <taxon>Heunggongvirae</taxon>
        <taxon>Uroviricota</taxon>
        <taxon>Caudoviricetes</taxon>
    </lineage>
</organism>
<feature type="transmembrane region" description="Helical" evidence="1">
    <location>
        <begin position="67"/>
        <end position="89"/>
    </location>
</feature>